<dbReference type="Proteomes" id="UP000001070">
    <property type="component" value="Unassembled WGS sequence"/>
</dbReference>
<dbReference type="EMBL" id="CH916399">
    <property type="protein sequence ID" value="EDV95497.1"/>
    <property type="molecule type" value="Genomic_DNA"/>
</dbReference>
<reference evidence="1 2" key="1">
    <citation type="journal article" date="2007" name="Nature">
        <title>Evolution of genes and genomes on the Drosophila phylogeny.</title>
        <authorList>
            <consortium name="Drosophila 12 Genomes Consortium"/>
            <person name="Clark A.G."/>
            <person name="Eisen M.B."/>
            <person name="Smith D.R."/>
            <person name="Bergman C.M."/>
            <person name="Oliver B."/>
            <person name="Markow T.A."/>
            <person name="Kaufman T.C."/>
            <person name="Kellis M."/>
            <person name="Gelbart W."/>
            <person name="Iyer V.N."/>
            <person name="Pollard D.A."/>
            <person name="Sackton T.B."/>
            <person name="Larracuente A.M."/>
            <person name="Singh N.D."/>
            <person name="Abad J.P."/>
            <person name="Abt D.N."/>
            <person name="Adryan B."/>
            <person name="Aguade M."/>
            <person name="Akashi H."/>
            <person name="Anderson W.W."/>
            <person name="Aquadro C.F."/>
            <person name="Ardell D.H."/>
            <person name="Arguello R."/>
            <person name="Artieri C.G."/>
            <person name="Barbash D.A."/>
            <person name="Barker D."/>
            <person name="Barsanti P."/>
            <person name="Batterham P."/>
            <person name="Batzoglou S."/>
            <person name="Begun D."/>
            <person name="Bhutkar A."/>
            <person name="Blanco E."/>
            <person name="Bosak S.A."/>
            <person name="Bradley R.K."/>
            <person name="Brand A.D."/>
            <person name="Brent M.R."/>
            <person name="Brooks A.N."/>
            <person name="Brown R.H."/>
            <person name="Butlin R.K."/>
            <person name="Caggese C."/>
            <person name="Calvi B.R."/>
            <person name="Bernardo de Carvalho A."/>
            <person name="Caspi A."/>
            <person name="Castrezana S."/>
            <person name="Celniker S.E."/>
            <person name="Chang J.L."/>
            <person name="Chapple C."/>
            <person name="Chatterji S."/>
            <person name="Chinwalla A."/>
            <person name="Civetta A."/>
            <person name="Clifton S.W."/>
            <person name="Comeron J.M."/>
            <person name="Costello J.C."/>
            <person name="Coyne J.A."/>
            <person name="Daub J."/>
            <person name="David R.G."/>
            <person name="Delcher A.L."/>
            <person name="Delehaunty K."/>
            <person name="Do C.B."/>
            <person name="Ebling H."/>
            <person name="Edwards K."/>
            <person name="Eickbush T."/>
            <person name="Evans J.D."/>
            <person name="Filipski A."/>
            <person name="Findeiss S."/>
            <person name="Freyhult E."/>
            <person name="Fulton L."/>
            <person name="Fulton R."/>
            <person name="Garcia A.C."/>
            <person name="Gardiner A."/>
            <person name="Garfield D.A."/>
            <person name="Garvin B.E."/>
            <person name="Gibson G."/>
            <person name="Gilbert D."/>
            <person name="Gnerre S."/>
            <person name="Godfrey J."/>
            <person name="Good R."/>
            <person name="Gotea V."/>
            <person name="Gravely B."/>
            <person name="Greenberg A.J."/>
            <person name="Griffiths-Jones S."/>
            <person name="Gross S."/>
            <person name="Guigo R."/>
            <person name="Gustafson E.A."/>
            <person name="Haerty W."/>
            <person name="Hahn M.W."/>
            <person name="Halligan D.L."/>
            <person name="Halpern A.L."/>
            <person name="Halter G.M."/>
            <person name="Han M.V."/>
            <person name="Heger A."/>
            <person name="Hillier L."/>
            <person name="Hinrichs A.S."/>
            <person name="Holmes I."/>
            <person name="Hoskins R.A."/>
            <person name="Hubisz M.J."/>
            <person name="Hultmark D."/>
            <person name="Huntley M.A."/>
            <person name="Jaffe D.B."/>
            <person name="Jagadeeshan S."/>
            <person name="Jeck W.R."/>
            <person name="Johnson J."/>
            <person name="Jones C.D."/>
            <person name="Jordan W.C."/>
            <person name="Karpen G.H."/>
            <person name="Kataoka E."/>
            <person name="Keightley P.D."/>
            <person name="Kheradpour P."/>
            <person name="Kirkness E.F."/>
            <person name="Koerich L.B."/>
            <person name="Kristiansen K."/>
            <person name="Kudrna D."/>
            <person name="Kulathinal R.J."/>
            <person name="Kumar S."/>
            <person name="Kwok R."/>
            <person name="Lander E."/>
            <person name="Langley C.H."/>
            <person name="Lapoint R."/>
            <person name="Lazzaro B.P."/>
            <person name="Lee S.J."/>
            <person name="Levesque L."/>
            <person name="Li R."/>
            <person name="Lin C.F."/>
            <person name="Lin M.F."/>
            <person name="Lindblad-Toh K."/>
            <person name="Llopart A."/>
            <person name="Long M."/>
            <person name="Low L."/>
            <person name="Lozovsky E."/>
            <person name="Lu J."/>
            <person name="Luo M."/>
            <person name="Machado C.A."/>
            <person name="Makalowski W."/>
            <person name="Marzo M."/>
            <person name="Matsuda M."/>
            <person name="Matzkin L."/>
            <person name="McAllister B."/>
            <person name="McBride C.S."/>
            <person name="McKernan B."/>
            <person name="McKernan K."/>
            <person name="Mendez-Lago M."/>
            <person name="Minx P."/>
            <person name="Mollenhauer M.U."/>
            <person name="Montooth K."/>
            <person name="Mount S.M."/>
            <person name="Mu X."/>
            <person name="Myers E."/>
            <person name="Negre B."/>
            <person name="Newfeld S."/>
            <person name="Nielsen R."/>
            <person name="Noor M.A."/>
            <person name="O'Grady P."/>
            <person name="Pachter L."/>
            <person name="Papaceit M."/>
            <person name="Parisi M.J."/>
            <person name="Parisi M."/>
            <person name="Parts L."/>
            <person name="Pedersen J.S."/>
            <person name="Pesole G."/>
            <person name="Phillippy A.M."/>
            <person name="Ponting C.P."/>
            <person name="Pop M."/>
            <person name="Porcelli D."/>
            <person name="Powell J.R."/>
            <person name="Prohaska S."/>
            <person name="Pruitt K."/>
            <person name="Puig M."/>
            <person name="Quesneville H."/>
            <person name="Ram K.R."/>
            <person name="Rand D."/>
            <person name="Rasmussen M.D."/>
            <person name="Reed L.K."/>
            <person name="Reenan R."/>
            <person name="Reily A."/>
            <person name="Remington K.A."/>
            <person name="Rieger T.T."/>
            <person name="Ritchie M.G."/>
            <person name="Robin C."/>
            <person name="Rogers Y.H."/>
            <person name="Rohde C."/>
            <person name="Rozas J."/>
            <person name="Rubenfield M.J."/>
            <person name="Ruiz A."/>
            <person name="Russo S."/>
            <person name="Salzberg S.L."/>
            <person name="Sanchez-Gracia A."/>
            <person name="Saranga D.J."/>
            <person name="Sato H."/>
            <person name="Schaeffer S.W."/>
            <person name="Schatz M.C."/>
            <person name="Schlenke T."/>
            <person name="Schwartz R."/>
            <person name="Segarra C."/>
            <person name="Singh R.S."/>
            <person name="Sirot L."/>
            <person name="Sirota M."/>
            <person name="Sisneros N.B."/>
            <person name="Smith C.D."/>
            <person name="Smith T.F."/>
            <person name="Spieth J."/>
            <person name="Stage D.E."/>
            <person name="Stark A."/>
            <person name="Stephan W."/>
            <person name="Strausberg R.L."/>
            <person name="Strempel S."/>
            <person name="Sturgill D."/>
            <person name="Sutton G."/>
            <person name="Sutton G.G."/>
            <person name="Tao W."/>
            <person name="Teichmann S."/>
            <person name="Tobari Y.N."/>
            <person name="Tomimura Y."/>
            <person name="Tsolas J.M."/>
            <person name="Valente V.L."/>
            <person name="Venter E."/>
            <person name="Venter J.C."/>
            <person name="Vicario S."/>
            <person name="Vieira F.G."/>
            <person name="Vilella A.J."/>
            <person name="Villasante A."/>
            <person name="Walenz B."/>
            <person name="Wang J."/>
            <person name="Wasserman M."/>
            <person name="Watts T."/>
            <person name="Wilson D."/>
            <person name="Wilson R.K."/>
            <person name="Wing R.A."/>
            <person name="Wolfner M.F."/>
            <person name="Wong A."/>
            <person name="Wong G.K."/>
            <person name="Wu C.I."/>
            <person name="Wu G."/>
            <person name="Yamamoto D."/>
            <person name="Yang H.P."/>
            <person name="Yang S.P."/>
            <person name="Yorke J.A."/>
            <person name="Yoshida K."/>
            <person name="Zdobnov E."/>
            <person name="Zhang P."/>
            <person name="Zhang Y."/>
            <person name="Zimin A.V."/>
            <person name="Baldwin J."/>
            <person name="Abdouelleil A."/>
            <person name="Abdulkadir J."/>
            <person name="Abebe A."/>
            <person name="Abera B."/>
            <person name="Abreu J."/>
            <person name="Acer S.C."/>
            <person name="Aftuck L."/>
            <person name="Alexander A."/>
            <person name="An P."/>
            <person name="Anderson E."/>
            <person name="Anderson S."/>
            <person name="Arachi H."/>
            <person name="Azer M."/>
            <person name="Bachantsang P."/>
            <person name="Barry A."/>
            <person name="Bayul T."/>
            <person name="Berlin A."/>
            <person name="Bessette D."/>
            <person name="Bloom T."/>
            <person name="Blye J."/>
            <person name="Boguslavskiy L."/>
            <person name="Bonnet C."/>
            <person name="Boukhgalter B."/>
            <person name="Bourzgui I."/>
            <person name="Brown A."/>
            <person name="Cahill P."/>
            <person name="Channer S."/>
            <person name="Cheshatsang Y."/>
            <person name="Chuda L."/>
            <person name="Citroen M."/>
            <person name="Collymore A."/>
            <person name="Cooke P."/>
            <person name="Costello M."/>
            <person name="D'Aco K."/>
            <person name="Daza R."/>
            <person name="De Haan G."/>
            <person name="DeGray S."/>
            <person name="DeMaso C."/>
            <person name="Dhargay N."/>
            <person name="Dooley K."/>
            <person name="Dooley E."/>
            <person name="Doricent M."/>
            <person name="Dorje P."/>
            <person name="Dorjee K."/>
            <person name="Dupes A."/>
            <person name="Elong R."/>
            <person name="Falk J."/>
            <person name="Farina A."/>
            <person name="Faro S."/>
            <person name="Ferguson D."/>
            <person name="Fisher S."/>
            <person name="Foley C.D."/>
            <person name="Franke A."/>
            <person name="Friedrich D."/>
            <person name="Gadbois L."/>
            <person name="Gearin G."/>
            <person name="Gearin C.R."/>
            <person name="Giannoukos G."/>
            <person name="Goode T."/>
            <person name="Graham J."/>
            <person name="Grandbois E."/>
            <person name="Grewal S."/>
            <person name="Gyaltsen K."/>
            <person name="Hafez N."/>
            <person name="Hagos B."/>
            <person name="Hall J."/>
            <person name="Henson C."/>
            <person name="Hollinger A."/>
            <person name="Honan T."/>
            <person name="Huard M.D."/>
            <person name="Hughes L."/>
            <person name="Hurhula B."/>
            <person name="Husby M.E."/>
            <person name="Kamat A."/>
            <person name="Kanga B."/>
            <person name="Kashin S."/>
            <person name="Khazanovich D."/>
            <person name="Kisner P."/>
            <person name="Lance K."/>
            <person name="Lara M."/>
            <person name="Lee W."/>
            <person name="Lennon N."/>
            <person name="Letendre F."/>
            <person name="LeVine R."/>
            <person name="Lipovsky A."/>
            <person name="Liu X."/>
            <person name="Liu J."/>
            <person name="Liu S."/>
            <person name="Lokyitsang T."/>
            <person name="Lokyitsang Y."/>
            <person name="Lubonja R."/>
            <person name="Lui A."/>
            <person name="MacDonald P."/>
            <person name="Magnisalis V."/>
            <person name="Maru K."/>
            <person name="Matthews C."/>
            <person name="McCusker W."/>
            <person name="McDonough S."/>
            <person name="Mehta T."/>
            <person name="Meldrim J."/>
            <person name="Meneus L."/>
            <person name="Mihai O."/>
            <person name="Mihalev A."/>
            <person name="Mihova T."/>
            <person name="Mittelman R."/>
            <person name="Mlenga V."/>
            <person name="Montmayeur A."/>
            <person name="Mulrain L."/>
            <person name="Navidi A."/>
            <person name="Naylor J."/>
            <person name="Negash T."/>
            <person name="Nguyen T."/>
            <person name="Nguyen N."/>
            <person name="Nicol R."/>
            <person name="Norbu C."/>
            <person name="Norbu N."/>
            <person name="Novod N."/>
            <person name="O'Neill B."/>
            <person name="Osman S."/>
            <person name="Markiewicz E."/>
            <person name="Oyono O.L."/>
            <person name="Patti C."/>
            <person name="Phunkhang P."/>
            <person name="Pierre F."/>
            <person name="Priest M."/>
            <person name="Raghuraman S."/>
            <person name="Rege F."/>
            <person name="Reyes R."/>
            <person name="Rise C."/>
            <person name="Rogov P."/>
            <person name="Ross K."/>
            <person name="Ryan E."/>
            <person name="Settipalli S."/>
            <person name="Shea T."/>
            <person name="Sherpa N."/>
            <person name="Shi L."/>
            <person name="Shih D."/>
            <person name="Sparrow T."/>
            <person name="Spaulding J."/>
            <person name="Stalker J."/>
            <person name="Stange-Thomann N."/>
            <person name="Stavropoulos S."/>
            <person name="Stone C."/>
            <person name="Strader C."/>
            <person name="Tesfaye S."/>
            <person name="Thomson T."/>
            <person name="Thoulutsang Y."/>
            <person name="Thoulutsang D."/>
            <person name="Topham K."/>
            <person name="Topping I."/>
            <person name="Tsamla T."/>
            <person name="Vassiliev H."/>
            <person name="Vo A."/>
            <person name="Wangchuk T."/>
            <person name="Wangdi T."/>
            <person name="Weiand M."/>
            <person name="Wilkinson J."/>
            <person name="Wilson A."/>
            <person name="Yadav S."/>
            <person name="Young G."/>
            <person name="Yu Q."/>
            <person name="Zembek L."/>
            <person name="Zhong D."/>
            <person name="Zimmer A."/>
            <person name="Zwirko Z."/>
            <person name="Jaffe D.B."/>
            <person name="Alvarez P."/>
            <person name="Brockman W."/>
            <person name="Butler J."/>
            <person name="Chin C."/>
            <person name="Gnerre S."/>
            <person name="Grabherr M."/>
            <person name="Kleber M."/>
            <person name="Mauceli E."/>
            <person name="MacCallum I."/>
        </authorList>
    </citation>
    <scope>NUCLEOTIDE SEQUENCE [LARGE SCALE GENOMIC DNA]</scope>
    <source>
        <strain evidence="2">Tucson 15287-2541.00</strain>
    </source>
</reference>
<evidence type="ECO:0000313" key="1">
    <source>
        <dbReference type="EMBL" id="EDV95497.1"/>
    </source>
</evidence>
<name>B4K081_DROGR</name>
<proteinExistence type="predicted"/>
<dbReference type="HOGENOM" id="CLU_763473_0_0_1"/>
<dbReference type="PhylomeDB" id="B4K081"/>
<evidence type="ECO:0000313" key="2">
    <source>
        <dbReference type="Proteomes" id="UP000001070"/>
    </source>
</evidence>
<sequence>MKMELSSPADIENAAELFLRNINVAAEYSMLGQLPCSPPSPTQPLLKPEVLDLVRYKRALRRRYMRSRNPLDLRDFRWAAYELRKLLFDNKSKYFLDLLRNADPNKKNGFNLWKATRCVKRQPLMRIPIMRPDNTWCRSDAEIASTFADELEGRFTPFALASPSEVQDTETFLNAGLENISGKIVGKQVSRVEQQVLEALKNKQYSSAVFLDIQQAFDRVWHDGLLFKLESLLTSAQYLLLRSYLLGRSFMFVHIVHRGLARNTPLATYADDSVFLANSTTAWRAAAVTQKFLDGFSTWANRWNICVNRSKS</sequence>
<accession>B4K081</accession>
<protein>
    <submittedName>
        <fullName evidence="1">GH19634</fullName>
    </submittedName>
</protein>
<keyword evidence="2" id="KW-1185">Reference proteome</keyword>
<gene>
    <name evidence="1" type="primary">Dgri\GH19634</name>
    <name evidence="1" type="ORF">Dgri_GH19634</name>
</gene>
<dbReference type="eggNOG" id="KOG1075">
    <property type="taxonomic scope" value="Eukaryota"/>
</dbReference>
<organism evidence="2">
    <name type="scientific">Drosophila grimshawi</name>
    <name type="common">Hawaiian fruit fly</name>
    <name type="synonym">Idiomyia grimshawi</name>
    <dbReference type="NCBI Taxonomy" id="7222"/>
    <lineage>
        <taxon>Eukaryota</taxon>
        <taxon>Metazoa</taxon>
        <taxon>Ecdysozoa</taxon>
        <taxon>Arthropoda</taxon>
        <taxon>Hexapoda</taxon>
        <taxon>Insecta</taxon>
        <taxon>Pterygota</taxon>
        <taxon>Neoptera</taxon>
        <taxon>Endopterygota</taxon>
        <taxon>Diptera</taxon>
        <taxon>Brachycera</taxon>
        <taxon>Muscomorpha</taxon>
        <taxon>Ephydroidea</taxon>
        <taxon>Drosophilidae</taxon>
        <taxon>Drosophila</taxon>
        <taxon>Hawaiian Drosophila</taxon>
    </lineage>
</organism>
<dbReference type="InParanoid" id="B4K081"/>
<dbReference type="AlphaFoldDB" id="B4K081"/>